<gene>
    <name evidence="2" type="ORF">UFB30_10610</name>
</gene>
<comment type="caution">
    <text evidence="2">The sequence shown here is derived from an EMBL/GenBank/DDBJ whole genome shotgun (WGS) entry which is preliminary data.</text>
</comment>
<dbReference type="RefSeq" id="WP_322421658.1">
    <property type="nucleotide sequence ID" value="NZ_JAXQNN010000003.1"/>
</dbReference>
<evidence type="ECO:0000256" key="1">
    <source>
        <dbReference type="SAM" id="Phobius"/>
    </source>
</evidence>
<keyword evidence="3" id="KW-1185">Reference proteome</keyword>
<keyword evidence="1" id="KW-0472">Membrane</keyword>
<proteinExistence type="predicted"/>
<evidence type="ECO:0000313" key="3">
    <source>
        <dbReference type="Proteomes" id="UP001292084"/>
    </source>
</evidence>
<name>A0ABU5KN44_9BACL</name>
<dbReference type="EMBL" id="JAXQNN010000003">
    <property type="protein sequence ID" value="MDZ5712677.1"/>
    <property type="molecule type" value="Genomic_DNA"/>
</dbReference>
<feature type="transmembrane region" description="Helical" evidence="1">
    <location>
        <begin position="79"/>
        <end position="99"/>
    </location>
</feature>
<evidence type="ECO:0008006" key="4">
    <source>
        <dbReference type="Google" id="ProtNLM"/>
    </source>
</evidence>
<sequence>MKSAFFRWGIAFILSAVLLVGTYYFTMDLEFAGYDVTEQGQFVLIEGWKQPSPFLNTDVSSETESLAQLGADMERFNQWLLIVLITVAFFIATYYALFNKHNTFNPAKRRKFFYVTIAANAAVAGLFIFQFIHFVEVVNNSMNNVLF</sequence>
<keyword evidence="1" id="KW-0812">Transmembrane</keyword>
<feature type="transmembrane region" description="Helical" evidence="1">
    <location>
        <begin position="111"/>
        <end position="132"/>
    </location>
</feature>
<protein>
    <recommendedName>
        <fullName evidence="4">DUF4306 domain-containing protein</fullName>
    </recommendedName>
</protein>
<organism evidence="2 3">
    <name type="scientific">Jeotgalibacillus haloalkalitolerans</name>
    <dbReference type="NCBI Taxonomy" id="3104292"/>
    <lineage>
        <taxon>Bacteria</taxon>
        <taxon>Bacillati</taxon>
        <taxon>Bacillota</taxon>
        <taxon>Bacilli</taxon>
        <taxon>Bacillales</taxon>
        <taxon>Caryophanaceae</taxon>
        <taxon>Jeotgalibacillus</taxon>
    </lineage>
</organism>
<accession>A0ABU5KN44</accession>
<reference evidence="2 3" key="1">
    <citation type="submission" date="2023-12" db="EMBL/GenBank/DDBJ databases">
        <title>Jeotgalibacillus haloalkaliphilus sp. nov., a novel salt-tolerant bacteria, isolated from the estuary of the Fenhe River into the Yellow River.</title>
        <authorList>
            <person name="Li Y."/>
        </authorList>
    </citation>
    <scope>NUCLEOTIDE SEQUENCE [LARGE SCALE GENOMIC DNA]</scope>
    <source>
        <strain evidence="2 3">HH7-29</strain>
    </source>
</reference>
<evidence type="ECO:0000313" key="2">
    <source>
        <dbReference type="EMBL" id="MDZ5712677.1"/>
    </source>
</evidence>
<dbReference type="Proteomes" id="UP001292084">
    <property type="component" value="Unassembled WGS sequence"/>
</dbReference>
<feature type="transmembrane region" description="Helical" evidence="1">
    <location>
        <begin position="5"/>
        <end position="25"/>
    </location>
</feature>
<keyword evidence="1" id="KW-1133">Transmembrane helix</keyword>